<keyword evidence="4 9" id="KW-0436">Ligase</keyword>
<dbReference type="InterPro" id="IPR013221">
    <property type="entry name" value="Mur_ligase_cen"/>
</dbReference>
<evidence type="ECO:0000256" key="3">
    <source>
        <dbReference type="ARBA" id="ARBA00022490"/>
    </source>
</evidence>
<evidence type="ECO:0000256" key="9">
    <source>
        <dbReference type="HAMAP-Rule" id="MF_00639"/>
    </source>
</evidence>
<protein>
    <recommendedName>
        <fullName evidence="9 10">UDP-N-acetylmuramoylalanine--D-glutamate ligase</fullName>
        <ecNumber evidence="9 10">6.3.2.9</ecNumber>
    </recommendedName>
    <alternativeName>
        <fullName evidence="9">D-glutamic acid-adding enzyme</fullName>
    </alternativeName>
    <alternativeName>
        <fullName evidence="9">UDP-N-acetylmuramoyl-L-alanyl-D-glutamate synthetase</fullName>
    </alternativeName>
</protein>
<dbReference type="NCBIfam" id="TIGR01087">
    <property type="entry name" value="murD"/>
    <property type="match status" value="1"/>
</dbReference>
<organism evidence="13 14">
    <name type="scientific">Caenispirillum bisanense</name>
    <dbReference type="NCBI Taxonomy" id="414052"/>
    <lineage>
        <taxon>Bacteria</taxon>
        <taxon>Pseudomonadati</taxon>
        <taxon>Pseudomonadota</taxon>
        <taxon>Alphaproteobacteria</taxon>
        <taxon>Rhodospirillales</taxon>
        <taxon>Novispirillaceae</taxon>
        <taxon>Caenispirillum</taxon>
    </lineage>
</organism>
<dbReference type="InterPro" id="IPR005762">
    <property type="entry name" value="MurD"/>
</dbReference>
<dbReference type="EMBL" id="OCNJ01000001">
    <property type="protein sequence ID" value="SOD90550.1"/>
    <property type="molecule type" value="Genomic_DNA"/>
</dbReference>
<dbReference type="EC" id="6.3.2.9" evidence="9 10"/>
<dbReference type="PANTHER" id="PTHR43692:SF1">
    <property type="entry name" value="UDP-N-ACETYLMURAMOYLALANINE--D-GLUTAMATE LIGASE"/>
    <property type="match status" value="1"/>
</dbReference>
<dbReference type="InterPro" id="IPR018109">
    <property type="entry name" value="Folylpolyglutamate_synth_CS"/>
</dbReference>
<evidence type="ECO:0000256" key="5">
    <source>
        <dbReference type="ARBA" id="ARBA00022618"/>
    </source>
</evidence>
<dbReference type="GO" id="GO:0071555">
    <property type="term" value="P:cell wall organization"/>
    <property type="evidence" value="ECO:0007669"/>
    <property type="project" value="UniProtKB-KW"/>
</dbReference>
<evidence type="ECO:0000256" key="6">
    <source>
        <dbReference type="ARBA" id="ARBA00022741"/>
    </source>
</evidence>
<keyword evidence="5 9" id="KW-0132">Cell division</keyword>
<dbReference type="OrthoDB" id="9809796at2"/>
<keyword evidence="9 10" id="KW-0133">Cell shape</keyword>
<keyword evidence="7 9" id="KW-0067">ATP-binding</keyword>
<accession>A0A286G4R8</accession>
<comment type="pathway">
    <text evidence="2 9 10">Cell wall biogenesis; peptidoglycan biosynthesis.</text>
</comment>
<keyword evidence="9 10" id="KW-0961">Cell wall biogenesis/degradation</keyword>
<name>A0A286G4R8_9PROT</name>
<dbReference type="GO" id="GO:0005524">
    <property type="term" value="F:ATP binding"/>
    <property type="evidence" value="ECO:0007669"/>
    <property type="project" value="UniProtKB-UniRule"/>
</dbReference>
<dbReference type="Gene3D" id="3.40.50.720">
    <property type="entry name" value="NAD(P)-binding Rossmann-like Domain"/>
    <property type="match status" value="1"/>
</dbReference>
<proteinExistence type="inferred from homology"/>
<dbReference type="Pfam" id="PF08245">
    <property type="entry name" value="Mur_ligase_M"/>
    <property type="match status" value="1"/>
</dbReference>
<evidence type="ECO:0000256" key="8">
    <source>
        <dbReference type="ARBA" id="ARBA00023306"/>
    </source>
</evidence>
<dbReference type="GO" id="GO:0004326">
    <property type="term" value="F:tetrahydrofolylpolyglutamate synthase activity"/>
    <property type="evidence" value="ECO:0007669"/>
    <property type="project" value="InterPro"/>
</dbReference>
<comment type="function">
    <text evidence="9 10">Cell wall formation. Catalyzes the addition of glutamate to the nucleotide precursor UDP-N-acetylmuramoyl-L-alanine (UMA).</text>
</comment>
<comment type="catalytic activity">
    <reaction evidence="9 10">
        <text>UDP-N-acetyl-alpha-D-muramoyl-L-alanine + D-glutamate + ATP = UDP-N-acetyl-alpha-D-muramoyl-L-alanyl-D-glutamate + ADP + phosphate + H(+)</text>
        <dbReference type="Rhea" id="RHEA:16429"/>
        <dbReference type="ChEBI" id="CHEBI:15378"/>
        <dbReference type="ChEBI" id="CHEBI:29986"/>
        <dbReference type="ChEBI" id="CHEBI:30616"/>
        <dbReference type="ChEBI" id="CHEBI:43474"/>
        <dbReference type="ChEBI" id="CHEBI:83898"/>
        <dbReference type="ChEBI" id="CHEBI:83900"/>
        <dbReference type="ChEBI" id="CHEBI:456216"/>
        <dbReference type="EC" id="6.3.2.9"/>
    </reaction>
</comment>
<comment type="subcellular location">
    <subcellularLocation>
        <location evidence="1 9 10">Cytoplasm</location>
    </subcellularLocation>
</comment>
<dbReference type="Gene3D" id="3.90.190.20">
    <property type="entry name" value="Mur ligase, C-terminal domain"/>
    <property type="match status" value="1"/>
</dbReference>
<dbReference type="PROSITE" id="PS01011">
    <property type="entry name" value="FOLYLPOLYGLU_SYNT_1"/>
    <property type="match status" value="1"/>
</dbReference>
<dbReference type="InterPro" id="IPR004101">
    <property type="entry name" value="Mur_ligase_C"/>
</dbReference>
<dbReference type="InterPro" id="IPR036565">
    <property type="entry name" value="Mur-like_cat_sf"/>
</dbReference>
<dbReference type="Proteomes" id="UP000219621">
    <property type="component" value="Unassembled WGS sequence"/>
</dbReference>
<evidence type="ECO:0000313" key="13">
    <source>
        <dbReference type="EMBL" id="SOD90550.1"/>
    </source>
</evidence>
<dbReference type="GO" id="GO:0008764">
    <property type="term" value="F:UDP-N-acetylmuramoylalanine-D-glutamate ligase activity"/>
    <property type="evidence" value="ECO:0007669"/>
    <property type="project" value="UniProtKB-UniRule"/>
</dbReference>
<dbReference type="PANTHER" id="PTHR43692">
    <property type="entry name" value="UDP-N-ACETYLMURAMOYLALANINE--D-GLUTAMATE LIGASE"/>
    <property type="match status" value="1"/>
</dbReference>
<dbReference type="SUPFAM" id="SSF53244">
    <property type="entry name" value="MurD-like peptide ligases, peptide-binding domain"/>
    <property type="match status" value="1"/>
</dbReference>
<dbReference type="GO" id="GO:0051301">
    <property type="term" value="P:cell division"/>
    <property type="evidence" value="ECO:0007669"/>
    <property type="project" value="UniProtKB-KW"/>
</dbReference>
<dbReference type="AlphaFoldDB" id="A0A286G4R8"/>
<evidence type="ECO:0000313" key="14">
    <source>
        <dbReference type="Proteomes" id="UP000219621"/>
    </source>
</evidence>
<feature type="domain" description="Mur ligase C-terminal" evidence="11">
    <location>
        <begin position="319"/>
        <end position="433"/>
    </location>
</feature>
<dbReference type="GO" id="GO:0005737">
    <property type="term" value="C:cytoplasm"/>
    <property type="evidence" value="ECO:0007669"/>
    <property type="project" value="UniProtKB-SubCell"/>
</dbReference>
<evidence type="ECO:0000259" key="12">
    <source>
        <dbReference type="Pfam" id="PF08245"/>
    </source>
</evidence>
<evidence type="ECO:0000256" key="10">
    <source>
        <dbReference type="RuleBase" id="RU003664"/>
    </source>
</evidence>
<keyword evidence="14" id="KW-1185">Reference proteome</keyword>
<feature type="binding site" evidence="9">
    <location>
        <begin position="116"/>
        <end position="122"/>
    </location>
    <ligand>
        <name>ATP</name>
        <dbReference type="ChEBI" id="CHEBI:30616"/>
    </ligand>
</feature>
<keyword evidence="6 9" id="KW-0547">Nucleotide-binding</keyword>
<evidence type="ECO:0000256" key="1">
    <source>
        <dbReference type="ARBA" id="ARBA00004496"/>
    </source>
</evidence>
<reference evidence="13 14" key="1">
    <citation type="submission" date="2017-09" db="EMBL/GenBank/DDBJ databases">
        <authorList>
            <person name="Ehlers B."/>
            <person name="Leendertz F.H."/>
        </authorList>
    </citation>
    <scope>NUCLEOTIDE SEQUENCE [LARGE SCALE GENOMIC DNA]</scope>
    <source>
        <strain evidence="13 14">USBA 140</strain>
    </source>
</reference>
<dbReference type="SUPFAM" id="SSF53623">
    <property type="entry name" value="MurD-like peptide ligases, catalytic domain"/>
    <property type="match status" value="1"/>
</dbReference>
<sequence length="462" mass="48858">MVIPQYAGRTVAVLGLGKTGLSAARALSKGGARVLCWDDGEAKRAEAQAQGFTCAEPTLANWADIALCVWSPGIPHTHPKPHPAKAVLDRLGIAPVCDIELLLARCADAFVVGITGTNGKSTTTALIGHILKSAGHRVEVGGNLGTPVLELEPLPFFGTYVLELSSYQLELTPSLDCDVAVLLNVTPDHLARHGGMDGYVAAKALIFKNQHQPATAVIGQDDRHCRGLTQTVAQRVDQTVVPVRGDGEEPGGVFTLDGVLYDATDAGYPREVIDLRGIPTLPGAHNWQNACAAYAACRARGVAPEDIAAAMRTFPGLAHRQELVAEVDGIRFVNDSKATNADAAEKALLCYKDIYWILGGQAKEGGIESLLGYFPRIRHAYLIGEAAEAFGETLGSHIAHSQCGTLDAAVAAATADARRDGRKGAVVLLSPACASWDQFKSFEHRGDVFRALVHDITARGAA</sequence>
<evidence type="ECO:0000259" key="11">
    <source>
        <dbReference type="Pfam" id="PF02875"/>
    </source>
</evidence>
<comment type="similarity">
    <text evidence="9">Belongs to the MurCDEF family.</text>
</comment>
<evidence type="ECO:0000256" key="2">
    <source>
        <dbReference type="ARBA" id="ARBA00004752"/>
    </source>
</evidence>
<keyword evidence="8 9" id="KW-0131">Cell cycle</keyword>
<keyword evidence="9 10" id="KW-0573">Peptidoglycan synthesis</keyword>
<dbReference type="InterPro" id="IPR036615">
    <property type="entry name" value="Mur_ligase_C_dom_sf"/>
</dbReference>
<dbReference type="RefSeq" id="WP_097277456.1">
    <property type="nucleotide sequence ID" value="NZ_OCNJ01000001.1"/>
</dbReference>
<dbReference type="SUPFAM" id="SSF51984">
    <property type="entry name" value="MurCD N-terminal domain"/>
    <property type="match status" value="1"/>
</dbReference>
<dbReference type="Pfam" id="PF02875">
    <property type="entry name" value="Mur_ligase_C"/>
    <property type="match status" value="1"/>
</dbReference>
<gene>
    <name evidence="9" type="primary">murD</name>
    <name evidence="13" type="ORF">SAMN05421508_101580</name>
</gene>
<dbReference type="HAMAP" id="MF_00639">
    <property type="entry name" value="MurD"/>
    <property type="match status" value="1"/>
</dbReference>
<dbReference type="GO" id="GO:0008360">
    <property type="term" value="P:regulation of cell shape"/>
    <property type="evidence" value="ECO:0007669"/>
    <property type="project" value="UniProtKB-KW"/>
</dbReference>
<evidence type="ECO:0000256" key="4">
    <source>
        <dbReference type="ARBA" id="ARBA00022598"/>
    </source>
</evidence>
<dbReference type="GO" id="GO:0009252">
    <property type="term" value="P:peptidoglycan biosynthetic process"/>
    <property type="evidence" value="ECO:0007669"/>
    <property type="project" value="UniProtKB-UniRule"/>
</dbReference>
<feature type="domain" description="Mur ligase central" evidence="12">
    <location>
        <begin position="114"/>
        <end position="297"/>
    </location>
</feature>
<evidence type="ECO:0000256" key="7">
    <source>
        <dbReference type="ARBA" id="ARBA00022840"/>
    </source>
</evidence>
<dbReference type="UniPathway" id="UPA00219"/>
<keyword evidence="3 9" id="KW-0963">Cytoplasm</keyword>
<dbReference type="Gene3D" id="3.40.1190.10">
    <property type="entry name" value="Mur-like, catalytic domain"/>
    <property type="match status" value="1"/>
</dbReference>